<dbReference type="SUPFAM" id="SSF54373">
    <property type="entry name" value="FAD-linked reductases, C-terminal domain"/>
    <property type="match status" value="1"/>
</dbReference>
<dbReference type="InterPro" id="IPR036188">
    <property type="entry name" value="FAD/NAD-bd_sf"/>
</dbReference>
<dbReference type="InterPro" id="IPR038220">
    <property type="entry name" value="PHOX_C_sf"/>
</dbReference>
<organism evidence="7 8">
    <name type="scientific">Trichocladium antarcticum</name>
    <dbReference type="NCBI Taxonomy" id="1450529"/>
    <lineage>
        <taxon>Eukaryota</taxon>
        <taxon>Fungi</taxon>
        <taxon>Dikarya</taxon>
        <taxon>Ascomycota</taxon>
        <taxon>Pezizomycotina</taxon>
        <taxon>Sordariomycetes</taxon>
        <taxon>Sordariomycetidae</taxon>
        <taxon>Sordariales</taxon>
        <taxon>Chaetomiaceae</taxon>
        <taxon>Trichocladium</taxon>
    </lineage>
</organism>
<keyword evidence="4" id="KW-0560">Oxidoreductase</keyword>
<proteinExistence type="inferred from homology"/>
<comment type="similarity">
    <text evidence="1">Belongs to the PheA/TfdB FAD monooxygenase family.</text>
</comment>
<dbReference type="AlphaFoldDB" id="A0AAN6UMB6"/>
<dbReference type="InterPro" id="IPR002938">
    <property type="entry name" value="FAD-bd"/>
</dbReference>
<feature type="domain" description="Phenol hydroxylase-like C-terminal dimerisation" evidence="6">
    <location>
        <begin position="426"/>
        <end position="634"/>
    </location>
</feature>
<dbReference type="PANTHER" id="PTHR43004:SF7">
    <property type="entry name" value="P-HYDROXYBENZOATE-M-HYDROXYLASE"/>
    <property type="match status" value="1"/>
</dbReference>
<evidence type="ECO:0000259" key="5">
    <source>
        <dbReference type="Pfam" id="PF01494"/>
    </source>
</evidence>
<accession>A0AAN6UMB6</accession>
<dbReference type="PANTHER" id="PTHR43004">
    <property type="entry name" value="TRK SYSTEM POTASSIUM UPTAKE PROTEIN"/>
    <property type="match status" value="1"/>
</dbReference>
<dbReference type="SUPFAM" id="SSF52833">
    <property type="entry name" value="Thioredoxin-like"/>
    <property type="match status" value="1"/>
</dbReference>
<dbReference type="InterPro" id="IPR050641">
    <property type="entry name" value="RIFMO-like"/>
</dbReference>
<evidence type="ECO:0000256" key="2">
    <source>
        <dbReference type="ARBA" id="ARBA00022630"/>
    </source>
</evidence>
<comment type="caution">
    <text evidence="7">The sequence shown here is derived from an EMBL/GenBank/DDBJ whole genome shotgun (WGS) entry which is preliminary data.</text>
</comment>
<dbReference type="Gene3D" id="3.30.9.10">
    <property type="entry name" value="D-Amino Acid Oxidase, subunit A, domain 2"/>
    <property type="match status" value="1"/>
</dbReference>
<evidence type="ECO:0000313" key="7">
    <source>
        <dbReference type="EMBL" id="KAK4135678.1"/>
    </source>
</evidence>
<keyword evidence="3" id="KW-0274">FAD</keyword>
<dbReference type="InterPro" id="IPR012941">
    <property type="entry name" value="Phe_hydrox_C_dim_dom"/>
</dbReference>
<dbReference type="GO" id="GO:0071949">
    <property type="term" value="F:FAD binding"/>
    <property type="evidence" value="ECO:0007669"/>
    <property type="project" value="InterPro"/>
</dbReference>
<dbReference type="PRINTS" id="PR00420">
    <property type="entry name" value="RNGMNOXGNASE"/>
</dbReference>
<dbReference type="Gene3D" id="3.40.30.20">
    <property type="match status" value="1"/>
</dbReference>
<dbReference type="Pfam" id="PF01494">
    <property type="entry name" value="FAD_binding_3"/>
    <property type="match status" value="1"/>
</dbReference>
<evidence type="ECO:0000256" key="4">
    <source>
        <dbReference type="ARBA" id="ARBA00023002"/>
    </source>
</evidence>
<dbReference type="Pfam" id="PF07976">
    <property type="entry name" value="Phe_hydrox_dim"/>
    <property type="match status" value="1"/>
</dbReference>
<evidence type="ECO:0000256" key="3">
    <source>
        <dbReference type="ARBA" id="ARBA00022827"/>
    </source>
</evidence>
<dbReference type="EMBL" id="MU853405">
    <property type="protein sequence ID" value="KAK4135678.1"/>
    <property type="molecule type" value="Genomic_DNA"/>
</dbReference>
<keyword evidence="2" id="KW-0285">Flavoprotein</keyword>
<name>A0AAN6UMB6_9PEZI</name>
<protein>
    <recommendedName>
        <fullName evidence="9">Phenol 2-monooxygenase</fullName>
    </recommendedName>
</protein>
<dbReference type="Proteomes" id="UP001304895">
    <property type="component" value="Unassembled WGS sequence"/>
</dbReference>
<dbReference type="SUPFAM" id="SSF51905">
    <property type="entry name" value="FAD/NAD(P)-binding domain"/>
    <property type="match status" value="1"/>
</dbReference>
<evidence type="ECO:0000256" key="1">
    <source>
        <dbReference type="ARBA" id="ARBA00007801"/>
    </source>
</evidence>
<dbReference type="GO" id="GO:0016709">
    <property type="term" value="F:oxidoreductase activity, acting on paired donors, with incorporation or reduction of molecular oxygen, NAD(P)H as one donor, and incorporation of one atom of oxygen"/>
    <property type="evidence" value="ECO:0007669"/>
    <property type="project" value="UniProtKB-ARBA"/>
</dbReference>
<evidence type="ECO:0000259" key="6">
    <source>
        <dbReference type="Pfam" id="PF07976"/>
    </source>
</evidence>
<reference evidence="7" key="1">
    <citation type="journal article" date="2023" name="Mol. Phylogenet. Evol.">
        <title>Genome-scale phylogeny and comparative genomics of the fungal order Sordariales.</title>
        <authorList>
            <person name="Hensen N."/>
            <person name="Bonometti L."/>
            <person name="Westerberg I."/>
            <person name="Brannstrom I.O."/>
            <person name="Guillou S."/>
            <person name="Cros-Aarteil S."/>
            <person name="Calhoun S."/>
            <person name="Haridas S."/>
            <person name="Kuo A."/>
            <person name="Mondo S."/>
            <person name="Pangilinan J."/>
            <person name="Riley R."/>
            <person name="LaButti K."/>
            <person name="Andreopoulos B."/>
            <person name="Lipzen A."/>
            <person name="Chen C."/>
            <person name="Yan M."/>
            <person name="Daum C."/>
            <person name="Ng V."/>
            <person name="Clum A."/>
            <person name="Steindorff A."/>
            <person name="Ohm R.A."/>
            <person name="Martin F."/>
            <person name="Silar P."/>
            <person name="Natvig D.O."/>
            <person name="Lalanne C."/>
            <person name="Gautier V."/>
            <person name="Ament-Velasquez S.L."/>
            <person name="Kruys A."/>
            <person name="Hutchinson M.I."/>
            <person name="Powell A.J."/>
            <person name="Barry K."/>
            <person name="Miller A.N."/>
            <person name="Grigoriev I.V."/>
            <person name="Debuchy R."/>
            <person name="Gladieux P."/>
            <person name="Hiltunen Thoren M."/>
            <person name="Johannesson H."/>
        </authorList>
    </citation>
    <scope>NUCLEOTIDE SEQUENCE</scope>
    <source>
        <strain evidence="7">CBS 123565</strain>
    </source>
</reference>
<feature type="domain" description="FAD-binding" evidence="5">
    <location>
        <begin position="14"/>
        <end position="373"/>
    </location>
</feature>
<keyword evidence="8" id="KW-1185">Reference proteome</keyword>
<dbReference type="CDD" id="cd02979">
    <property type="entry name" value="PHOX_C"/>
    <property type="match status" value="1"/>
</dbReference>
<evidence type="ECO:0000313" key="8">
    <source>
        <dbReference type="Proteomes" id="UP001304895"/>
    </source>
</evidence>
<sequence>MTTQADKHPSSSHYDIVIVGAGPVGLMLSTCLARWGYKIKHIDNRAEPTPTGRADGIQPRSLDLLRNMGLKSAVMAHKPARVYEVAFWDPPADGKGIVRTGTWASCPSFIDARYPFTTLLHQGLIERVFIADLNKNGVQIQRPWTIKGFTSNEKENPDYPVTVDLEHVDGTSKETIKAKYLFGGEGARSFIRDQLKIGIKHKDPIAYVWGVMDGVVKTDFPDIKMKCTIHSEHGSIMVIPREDNMVRLYIQIASSTDPNFNPRTTATVEEVQASAKRILQPHSIEWERVEWYSVYPIGQGISDKYTLDHRVFLGGDACHTHSPKAGQGMNTAFLDALNLAWKIHAVEAGFADRKLLETYEPERKDVAETLLSFDNKYAKLFSQRPPAANEVAAATSQAANTAGQSEENQFIKTFKESCEFTSGYGVSYKPNAINWSPAHPAQSHLIRPASAALIPGRLFPNADVTRVVDANVVHLEQEIPLNGSFRIFLFAGNPAVTGQAVRDLATNLQKKSSFYATYARDDIDQVSHHERHNPHSHFFTIATVVAAPRASVEIARDLPPLLARYRDHVYADDRWDRRVPDAAAAAHAKMGIDQEKGGIVVVRPDGYVGVVVALEEGAETADALNAYFGAFCAKELGATQAQL</sequence>
<dbReference type="InterPro" id="IPR036249">
    <property type="entry name" value="Thioredoxin-like_sf"/>
</dbReference>
<evidence type="ECO:0008006" key="9">
    <source>
        <dbReference type="Google" id="ProtNLM"/>
    </source>
</evidence>
<reference evidence="7" key="2">
    <citation type="submission" date="2023-05" db="EMBL/GenBank/DDBJ databases">
        <authorList>
            <consortium name="Lawrence Berkeley National Laboratory"/>
            <person name="Steindorff A."/>
            <person name="Hensen N."/>
            <person name="Bonometti L."/>
            <person name="Westerberg I."/>
            <person name="Brannstrom I.O."/>
            <person name="Guillou S."/>
            <person name="Cros-Aarteil S."/>
            <person name="Calhoun S."/>
            <person name="Haridas S."/>
            <person name="Kuo A."/>
            <person name="Mondo S."/>
            <person name="Pangilinan J."/>
            <person name="Riley R."/>
            <person name="Labutti K."/>
            <person name="Andreopoulos B."/>
            <person name="Lipzen A."/>
            <person name="Chen C."/>
            <person name="Yanf M."/>
            <person name="Daum C."/>
            <person name="Ng V."/>
            <person name="Clum A."/>
            <person name="Ohm R."/>
            <person name="Martin F."/>
            <person name="Silar P."/>
            <person name="Natvig D."/>
            <person name="Lalanne C."/>
            <person name="Gautier V."/>
            <person name="Ament-Velasquez S.L."/>
            <person name="Kruys A."/>
            <person name="Hutchinson M.I."/>
            <person name="Powell A.J."/>
            <person name="Barry K."/>
            <person name="Miller A.N."/>
            <person name="Grigoriev I.V."/>
            <person name="Debuchy R."/>
            <person name="Gladieux P."/>
            <person name="Thoren M.H."/>
            <person name="Johannesson H."/>
        </authorList>
    </citation>
    <scope>NUCLEOTIDE SEQUENCE</scope>
    <source>
        <strain evidence="7">CBS 123565</strain>
    </source>
</reference>
<dbReference type="Gene3D" id="3.50.50.60">
    <property type="entry name" value="FAD/NAD(P)-binding domain"/>
    <property type="match status" value="1"/>
</dbReference>
<gene>
    <name evidence="7" type="ORF">BT67DRAFT_257631</name>
</gene>